<comment type="caution">
    <text evidence="1">The sequence shown here is derived from an EMBL/GenBank/DDBJ whole genome shotgun (WGS) entry which is preliminary data.</text>
</comment>
<evidence type="ECO:0000313" key="1">
    <source>
        <dbReference type="EMBL" id="MEL3970924.1"/>
    </source>
</evidence>
<reference evidence="1 2" key="1">
    <citation type="submission" date="2024-04" db="EMBL/GenBank/DDBJ databases">
        <title>Bacillus oryzaecorticis sp. nov., a moderately halophilic bacterium isolated from rice husks.</title>
        <authorList>
            <person name="Zhu H.-S."/>
        </authorList>
    </citation>
    <scope>NUCLEOTIDE SEQUENCE [LARGE SCALE GENOMIC DNA]</scope>
    <source>
        <strain evidence="1 2">ZC255</strain>
    </source>
</reference>
<dbReference type="Proteomes" id="UP001389717">
    <property type="component" value="Unassembled WGS sequence"/>
</dbReference>
<protein>
    <submittedName>
        <fullName evidence="1">Uncharacterized protein</fullName>
    </submittedName>
</protein>
<evidence type="ECO:0000313" key="2">
    <source>
        <dbReference type="Proteomes" id="UP001389717"/>
    </source>
</evidence>
<dbReference type="EMBL" id="JBBYAF010000002">
    <property type="protein sequence ID" value="MEL3970924.1"/>
    <property type="molecule type" value="Genomic_DNA"/>
</dbReference>
<proteinExistence type="predicted"/>
<keyword evidence="2" id="KW-1185">Reference proteome</keyword>
<gene>
    <name evidence="1" type="ORF">AAEO50_01420</name>
</gene>
<accession>A0ABU9K6P3</accession>
<organism evidence="1 2">
    <name type="scientific">Rossellomorea oryzaecorticis</name>
    <dbReference type="NCBI Taxonomy" id="1396505"/>
    <lineage>
        <taxon>Bacteria</taxon>
        <taxon>Bacillati</taxon>
        <taxon>Bacillota</taxon>
        <taxon>Bacilli</taxon>
        <taxon>Bacillales</taxon>
        <taxon>Bacillaceae</taxon>
        <taxon>Rossellomorea</taxon>
    </lineage>
</organism>
<sequence length="44" mass="4943">MPGTKCDFCAWYNSTILYQVQNATDVPGTNPIGFPHKKRITNIT</sequence>
<name>A0ABU9K6P3_9BACI</name>